<feature type="region of interest" description="Disordered" evidence="1">
    <location>
        <begin position="1"/>
        <end position="65"/>
    </location>
</feature>
<evidence type="ECO:0000256" key="1">
    <source>
        <dbReference type="SAM" id="MobiDB-lite"/>
    </source>
</evidence>
<evidence type="ECO:0000313" key="3">
    <source>
        <dbReference type="EMBL" id="GMK59991.1"/>
    </source>
</evidence>
<dbReference type="PANTHER" id="PTHR12785">
    <property type="entry name" value="SPLICING FACTOR 3B"/>
    <property type="match status" value="1"/>
</dbReference>
<sequence>MPAAAVANGATPNGHQGDVKSSGVKSRGALKRLKKTKQKRAASQAPSETPSAASDAESASIPSTPTSTFTVEAFLDSAPEADPNYSQFTSVFQHFTEGEDGLPAAETGPKKGEVYWSDEEEDDEEAVARAKDRAMKEAGMTRRERRNASKLSVAELKQLVDRPEVVEWFDRDARDPRLLVTLKSYRNSVPIPSHWNAKRDYLAGRRGMEKTPFNLPPWIADTGIGEQRDAVKAKESAQSLAQKTRERVQPKMGKIDIDYQKLHDAFFKYQGKPAMSKFGEAYYEGKEMTSDLRTKKPGDLSDELIDALSIPPNAPPPWLIAMQRFGPPPSYPNLRIRGLNAPIPAGAQWGFHPGGWGKPPMDEYNRPLYGDVFGVVQGAEIEQQNAVNRERWGEIEHVEAEESDEEEEEEEEEESEPEDEDEDGEPTGGLETPSGLATPSGYNSVTSTVPGGLETPDFVDLRKRRERPETEDRPSGPRELYTVIPERETNVRGFMGSSTAYDLSAAAPVLGEDRGTKRKSGDVDVSLDGDEDLTPAQLKAKYDAARAETSRVHVPGAHVDRSDFDDIVSSETKKRARKEEKRGKDKAENFKF</sequence>
<dbReference type="Pfam" id="PF04037">
    <property type="entry name" value="DUF382"/>
    <property type="match status" value="1"/>
</dbReference>
<proteinExistence type="predicted"/>
<organism evidence="3 4">
    <name type="scientific">Cutaneotrichosporon spelunceum</name>
    <dbReference type="NCBI Taxonomy" id="1672016"/>
    <lineage>
        <taxon>Eukaryota</taxon>
        <taxon>Fungi</taxon>
        <taxon>Dikarya</taxon>
        <taxon>Basidiomycota</taxon>
        <taxon>Agaricomycotina</taxon>
        <taxon>Tremellomycetes</taxon>
        <taxon>Trichosporonales</taxon>
        <taxon>Trichosporonaceae</taxon>
        <taxon>Cutaneotrichosporon</taxon>
    </lineage>
</organism>
<dbReference type="Pfam" id="PF04046">
    <property type="entry name" value="PSP"/>
    <property type="match status" value="1"/>
</dbReference>
<dbReference type="PANTHER" id="PTHR12785:SF6">
    <property type="entry name" value="SPLICING FACTOR 3B SUBUNIT 2"/>
    <property type="match status" value="1"/>
</dbReference>
<dbReference type="InterPro" id="IPR006568">
    <property type="entry name" value="PSP_pro-rich"/>
</dbReference>
<accession>A0AAD3YEB2</accession>
<feature type="region of interest" description="Disordered" evidence="1">
    <location>
        <begin position="549"/>
        <end position="592"/>
    </location>
</feature>
<feature type="region of interest" description="Disordered" evidence="1">
    <location>
        <begin position="387"/>
        <end position="481"/>
    </location>
</feature>
<feature type="compositionally biased region" description="Basic and acidic residues" evidence="1">
    <location>
        <begin position="459"/>
        <end position="476"/>
    </location>
</feature>
<keyword evidence="4" id="KW-1185">Reference proteome</keyword>
<reference evidence="3" key="1">
    <citation type="journal article" date="2023" name="BMC Genomics">
        <title>Chromosome-level genome assemblies of Cutaneotrichosporon spp. (Trichosporonales, Basidiomycota) reveal imbalanced evolution between nucleotide sequences and chromosome synteny.</title>
        <authorList>
            <person name="Kobayashi Y."/>
            <person name="Kayamori A."/>
            <person name="Aoki K."/>
            <person name="Shiwa Y."/>
            <person name="Matsutani M."/>
            <person name="Fujita N."/>
            <person name="Sugita T."/>
            <person name="Iwasaki W."/>
            <person name="Tanaka N."/>
            <person name="Takashima M."/>
        </authorList>
    </citation>
    <scope>NUCLEOTIDE SEQUENCE</scope>
    <source>
        <strain evidence="3">HIS016</strain>
    </source>
</reference>
<comment type="caution">
    <text evidence="3">The sequence shown here is derived from an EMBL/GenBank/DDBJ whole genome shotgun (WGS) entry which is preliminary data.</text>
</comment>
<evidence type="ECO:0000259" key="2">
    <source>
        <dbReference type="SMART" id="SM00581"/>
    </source>
</evidence>
<feature type="compositionally biased region" description="Basic and acidic residues" evidence="1">
    <location>
        <begin position="388"/>
        <end position="400"/>
    </location>
</feature>
<dbReference type="InterPro" id="IPR052584">
    <property type="entry name" value="U2_snRNP_Complex_Component"/>
</dbReference>
<reference evidence="3" key="2">
    <citation type="submission" date="2023-06" db="EMBL/GenBank/DDBJ databases">
        <authorList>
            <person name="Kobayashi Y."/>
            <person name="Kayamori A."/>
            <person name="Aoki K."/>
            <person name="Shiwa Y."/>
            <person name="Fujita N."/>
            <person name="Sugita T."/>
            <person name="Iwasaki W."/>
            <person name="Tanaka N."/>
            <person name="Takashima M."/>
        </authorList>
    </citation>
    <scope>NUCLEOTIDE SEQUENCE</scope>
    <source>
        <strain evidence="3">HIS016</strain>
    </source>
</reference>
<feature type="compositionally biased region" description="Basic residues" evidence="1">
    <location>
        <begin position="28"/>
        <end position="40"/>
    </location>
</feature>
<dbReference type="SMART" id="SM00581">
    <property type="entry name" value="PSP"/>
    <property type="match status" value="1"/>
</dbReference>
<dbReference type="AlphaFoldDB" id="A0AAD3YEB2"/>
<feature type="compositionally biased region" description="Acidic residues" evidence="1">
    <location>
        <begin position="401"/>
        <end position="425"/>
    </location>
</feature>
<dbReference type="InterPro" id="IPR007180">
    <property type="entry name" value="DUF382"/>
</dbReference>
<protein>
    <recommendedName>
        <fullName evidence="2">PSP proline-rich domain-containing protein</fullName>
    </recommendedName>
</protein>
<feature type="compositionally biased region" description="Basic and acidic residues" evidence="1">
    <location>
        <begin position="571"/>
        <end position="592"/>
    </location>
</feature>
<feature type="region of interest" description="Disordered" evidence="1">
    <location>
        <begin position="99"/>
        <end position="124"/>
    </location>
</feature>
<feature type="domain" description="PSP proline-rich" evidence="2">
    <location>
        <begin position="292"/>
        <end position="345"/>
    </location>
</feature>
<evidence type="ECO:0000313" key="4">
    <source>
        <dbReference type="Proteomes" id="UP001222932"/>
    </source>
</evidence>
<gene>
    <name evidence="3" type="primary">sap145</name>
    <name evidence="3" type="ORF">CspeluHIS016_0902080</name>
</gene>
<feature type="compositionally biased region" description="Polar residues" evidence="1">
    <location>
        <begin position="435"/>
        <end position="449"/>
    </location>
</feature>
<dbReference type="GO" id="GO:0005634">
    <property type="term" value="C:nucleus"/>
    <property type="evidence" value="ECO:0007669"/>
    <property type="project" value="InterPro"/>
</dbReference>
<name>A0AAD3YEB2_9TREE</name>
<dbReference type="EMBL" id="BTCM01000009">
    <property type="protein sequence ID" value="GMK59991.1"/>
    <property type="molecule type" value="Genomic_DNA"/>
</dbReference>
<dbReference type="Proteomes" id="UP001222932">
    <property type="component" value="Unassembled WGS sequence"/>
</dbReference>